<reference evidence="1" key="2">
    <citation type="journal article" date="2022" name="New Phytol.">
        <title>Evolutionary transition to the ectomycorrhizal habit in the genomes of a hyperdiverse lineage of mushroom-forming fungi.</title>
        <authorList>
            <person name="Looney B."/>
            <person name="Miyauchi S."/>
            <person name="Morin E."/>
            <person name="Drula E."/>
            <person name="Courty P.E."/>
            <person name="Kohler A."/>
            <person name="Kuo A."/>
            <person name="LaButti K."/>
            <person name="Pangilinan J."/>
            <person name="Lipzen A."/>
            <person name="Riley R."/>
            <person name="Andreopoulos W."/>
            <person name="He G."/>
            <person name="Johnson J."/>
            <person name="Nolan M."/>
            <person name="Tritt A."/>
            <person name="Barry K.W."/>
            <person name="Grigoriev I.V."/>
            <person name="Nagy L.G."/>
            <person name="Hibbett D."/>
            <person name="Henrissat B."/>
            <person name="Matheny P.B."/>
            <person name="Labbe J."/>
            <person name="Martin F.M."/>
        </authorList>
    </citation>
    <scope>NUCLEOTIDE SEQUENCE</scope>
    <source>
        <strain evidence="1">FP105234-sp</strain>
    </source>
</reference>
<proteinExistence type="predicted"/>
<accession>A0ACB8RQ89</accession>
<evidence type="ECO:0000313" key="1">
    <source>
        <dbReference type="EMBL" id="KAI0046331.1"/>
    </source>
</evidence>
<protein>
    <submittedName>
        <fullName evidence="1">Uncharacterized protein</fullName>
    </submittedName>
</protein>
<dbReference type="Proteomes" id="UP000814033">
    <property type="component" value="Unassembled WGS sequence"/>
</dbReference>
<organism evidence="1 2">
    <name type="scientific">Auriscalpium vulgare</name>
    <dbReference type="NCBI Taxonomy" id="40419"/>
    <lineage>
        <taxon>Eukaryota</taxon>
        <taxon>Fungi</taxon>
        <taxon>Dikarya</taxon>
        <taxon>Basidiomycota</taxon>
        <taxon>Agaricomycotina</taxon>
        <taxon>Agaricomycetes</taxon>
        <taxon>Russulales</taxon>
        <taxon>Auriscalpiaceae</taxon>
        <taxon>Auriscalpium</taxon>
    </lineage>
</organism>
<gene>
    <name evidence="1" type="ORF">FA95DRAFT_1398210</name>
</gene>
<comment type="caution">
    <text evidence="1">The sequence shown here is derived from an EMBL/GenBank/DDBJ whole genome shotgun (WGS) entry which is preliminary data.</text>
</comment>
<dbReference type="EMBL" id="MU275928">
    <property type="protein sequence ID" value="KAI0046331.1"/>
    <property type="molecule type" value="Genomic_DNA"/>
</dbReference>
<reference evidence="1" key="1">
    <citation type="submission" date="2021-02" db="EMBL/GenBank/DDBJ databases">
        <authorList>
            <consortium name="DOE Joint Genome Institute"/>
            <person name="Ahrendt S."/>
            <person name="Looney B.P."/>
            <person name="Miyauchi S."/>
            <person name="Morin E."/>
            <person name="Drula E."/>
            <person name="Courty P.E."/>
            <person name="Chicoki N."/>
            <person name="Fauchery L."/>
            <person name="Kohler A."/>
            <person name="Kuo A."/>
            <person name="Labutti K."/>
            <person name="Pangilinan J."/>
            <person name="Lipzen A."/>
            <person name="Riley R."/>
            <person name="Andreopoulos W."/>
            <person name="He G."/>
            <person name="Johnson J."/>
            <person name="Barry K.W."/>
            <person name="Grigoriev I.V."/>
            <person name="Nagy L."/>
            <person name="Hibbett D."/>
            <person name="Henrissat B."/>
            <person name="Matheny P.B."/>
            <person name="Labbe J."/>
            <person name="Martin F."/>
        </authorList>
    </citation>
    <scope>NUCLEOTIDE SEQUENCE</scope>
    <source>
        <strain evidence="1">FP105234-sp</strain>
    </source>
</reference>
<keyword evidence="2" id="KW-1185">Reference proteome</keyword>
<sequence>MSSSRDALWESGHDETVEVNQRALIDKVLARYSGEFTVFRELLQNSDDAGARAVEIRFETEGWLARQKSQTGPVRSEGTEAVGAGQPGIGQKHPKLPDLKTALVHQWSFKNNGMVFRSEDWSRLKKIAEGNPDEEKIGAFGVGFYSLFSVTEEPWVTSGGQWMNFYWKDKKDQLFARRGTLPSTGDVPDPWTTFQMALREPTPIPSAYDFTRFLVSSITFMAHLSEVSVYFDDKRLVRLSKDSGVPKELPLLRGLKATSPLGIMNVKTIQSTPLNINAEVVRWVYSVGTEKPSTNKTAKSSNQSQTSGFFSSLFAGFGSSSTPQRTATPLPAPPVEDVDLLEVNSSGVALAIFAASVDVRLDKKMTGELQRSTKKNPPSKLRFELIYTGKEEYDDSVKAEAKVAYATGSVFQGLRADLDGTGHARVFIGHSTGQTTGIGGHLATRFIPTVERESIDLVDRNVAVWNKELLYVGGFLARSAYELELANIKNLWDGAPASSGPDGLPDPELQSWLRGRALHALKFFTFHPSTPSAVVSSLMEASFFSCATTHPFSIISSEGVRSAALVHAPDPAFAGFLKRLPVIPDDVSNGAKNMVNALRARGMIKDITFVEVLQELRSRPLSEPETIACLKWWISVSKSGSDQNLQQGRTQLLDAAIVTTDAPQRIIPLSTVRTFLNPRNMGSIIPTDGPLPDSLLPLSISRSFGPDILAAVFPWVQLTIIDWLRHVVDPSITAKNVEFDISLSAPWAERVLTVLARAWPSLPKSAVDEIVKVLKGKPCVPTSTGLKLPEQAYFANVNLFRDLPIVTMPSGVVVKGALEKVLQALGVRKHVELQIVFDRMIKTGDWTILDLVKYLVSVQSTLASEELQRLQHTAAFVKEEPVAGTVANAPSSGTGTPASTRPRVTRHKASDLYEPVDIFRELQLPIIDWGRDNKWKPSSEEAKFLYSLGLRRVVPLHDIIRLSASPNATLRSRALSYFLENFVSKYSDYDAQNFHDVAFIPAIRGPDKILAKPNEVFASPEWAALGFAVISPELRDQALAKLKIASHPPTSRLVTLLEKSPPQDESTARRWFEVLSGRIPDFSTVELRRLSETKFVPAKASGDKSLVRTLRPNQCYFAGASGATFHTKFFIFVDFGVKANSFLTACGTKSEPSVEEIVQILLADPRQFLALATSRDSYLLELRNIAINRRLLSQATVTRMKRSSFLLGSRRVKRRHVSEKAAPEAEEEDWDVEDDLLKPDRVVIADDSNAYQLFGDSLFCAPQEDVLEDFYLFLGSPRLSQLVREDYQTSKEITNAPVAAQVRHLVLERLPLFLHEHSQSRTRVSFNWLNDDKNFVVKTFGKLAVTKTLSHGDIRIPRTQDASAVAKRDGKGPIQLWLAGNTEVDNYEVATSLCRFLFDAPKVNDALLFMTILSTDLAALRRRGYNIDRILRQQHAEREAVRKAARETAEREKNAISEKPPMLASDSTNTLVNARSPPEFPTTTTTPAQPLPNSTPNFPGGMPPPAGLEEFLRKPSSALQNIRRKLMKDEPASRPTSSLGADSAAAGPSARPGAGVTPLSNIAANIDMAIKACTEETNSLLKNRQQMQKVKESLDEGYCDVSGHVGDLDLVGTVDGVKLYSSNDLADKETLIHRKRDAIGRFLSILNPLITIFNLPKSSLHVFADGGGQLIAFNRNGSLFVNLRFYDAWHDQDVQRGDRKKALISWYFSLAHEIAHNLVQPHNSEHEFYFSSICEAYLMPLAGLLVSSS</sequence>
<evidence type="ECO:0000313" key="2">
    <source>
        <dbReference type="Proteomes" id="UP000814033"/>
    </source>
</evidence>
<name>A0ACB8RQ89_9AGAM</name>